<dbReference type="EMBL" id="UYRU01042206">
    <property type="protein sequence ID" value="VDK73586.1"/>
    <property type="molecule type" value="Genomic_DNA"/>
</dbReference>
<keyword evidence="3" id="KW-1185">Reference proteome</keyword>
<evidence type="ECO:0000313" key="3">
    <source>
        <dbReference type="Proteomes" id="UP000281553"/>
    </source>
</evidence>
<evidence type="ECO:0000256" key="1">
    <source>
        <dbReference type="SAM" id="MobiDB-lite"/>
    </source>
</evidence>
<feature type="region of interest" description="Disordered" evidence="1">
    <location>
        <begin position="61"/>
        <end position="92"/>
    </location>
</feature>
<gene>
    <name evidence="2" type="ORF">DILT_LOCUS2507</name>
</gene>
<dbReference type="OrthoDB" id="6264499at2759"/>
<feature type="compositionally biased region" description="Polar residues" evidence="1">
    <location>
        <begin position="63"/>
        <end position="90"/>
    </location>
</feature>
<dbReference type="Proteomes" id="UP000281553">
    <property type="component" value="Unassembled WGS sequence"/>
</dbReference>
<organism evidence="2 3">
    <name type="scientific">Dibothriocephalus latus</name>
    <name type="common">Fish tapeworm</name>
    <name type="synonym">Diphyllobothrium latum</name>
    <dbReference type="NCBI Taxonomy" id="60516"/>
    <lineage>
        <taxon>Eukaryota</taxon>
        <taxon>Metazoa</taxon>
        <taxon>Spiralia</taxon>
        <taxon>Lophotrochozoa</taxon>
        <taxon>Platyhelminthes</taxon>
        <taxon>Cestoda</taxon>
        <taxon>Eucestoda</taxon>
        <taxon>Diphyllobothriidea</taxon>
        <taxon>Diphyllobothriidae</taxon>
        <taxon>Dibothriocephalus</taxon>
    </lineage>
</organism>
<name>A0A3P6SFY6_DIBLA</name>
<protein>
    <submittedName>
        <fullName evidence="2">Uncharacterized protein</fullName>
    </submittedName>
</protein>
<reference evidence="2 3" key="1">
    <citation type="submission" date="2018-11" db="EMBL/GenBank/DDBJ databases">
        <authorList>
            <consortium name="Pathogen Informatics"/>
        </authorList>
    </citation>
    <scope>NUCLEOTIDE SEQUENCE [LARGE SCALE GENOMIC DNA]</scope>
</reference>
<dbReference type="AlphaFoldDB" id="A0A3P6SFY6"/>
<accession>A0A3P6SFY6</accession>
<feature type="region of interest" description="Disordered" evidence="1">
    <location>
        <begin position="163"/>
        <end position="182"/>
    </location>
</feature>
<proteinExistence type="predicted"/>
<sequence>MFDVLSSGVHRDSQTVCTKHGLLAPPTLRPRSGSTSLLHDLAKTNFEGLTAPVPGFLSVVRPQPSSSKPTEFSLPIDSQTDLQKPSSSAVSPCGSEVVEEHECDTKGLKQLEVPCDDSISRKLSLTYARRTSIAVPQSHNYSTAELGAGISELVGMMGLQFSKSTHNSPRKRSLQLTPIGPGSIPRQLPAPPKFSLREAPGGLLAYRLFIDATGKNNLTVRVHLFAAEHVITQRPWKNANYAVRTELIGFRSHFVQTSGYVTASCGSPRFFQANPSILDFVLDCEGKAFSESNEEMKLLLSVLEFIGRRPSEKSSVVAKREHTFRHETLKGKSTFSTEPRWEHCIPQQEVIQMTADVLTSLSFKDADGTLRVELQEIRNLAYSLVYPEQSKQTILADLIPVKLRLRASFVSNGKSIRVRKGFCLHLPSGLFDHASVNDGGASEDACASKSLVLKELVNVNSERMFTFGVPFQRPSLFGEEDMSHSGFAPVSWRIMLYFVLILENTNRQEARHVRAIGQCCLGSSDEPQISSSDSSSLPASLPLFNLAINSAQNYVSQWVHIE</sequence>
<evidence type="ECO:0000313" key="2">
    <source>
        <dbReference type="EMBL" id="VDK73586.1"/>
    </source>
</evidence>